<dbReference type="CDD" id="cd14014">
    <property type="entry name" value="STKc_PknB_like"/>
    <property type="match status" value="1"/>
</dbReference>
<dbReference type="InterPro" id="IPR005543">
    <property type="entry name" value="PASTA_dom"/>
</dbReference>
<feature type="compositionally biased region" description="Basic and acidic residues" evidence="10">
    <location>
        <begin position="308"/>
        <end position="318"/>
    </location>
</feature>
<dbReference type="SUPFAM" id="SSF54184">
    <property type="entry name" value="Penicillin-binding protein 2x (pbp-2x), c-terminal domain"/>
    <property type="match status" value="2"/>
</dbReference>
<feature type="domain" description="PASTA" evidence="13">
    <location>
        <begin position="364"/>
        <end position="430"/>
    </location>
</feature>
<dbReference type="PROSITE" id="PS00108">
    <property type="entry name" value="PROTEIN_KINASE_ST"/>
    <property type="match status" value="1"/>
</dbReference>
<dbReference type="InterPro" id="IPR011009">
    <property type="entry name" value="Kinase-like_dom_sf"/>
</dbReference>
<dbReference type="InterPro" id="IPR017441">
    <property type="entry name" value="Protein_kinase_ATP_BS"/>
</dbReference>
<dbReference type="GO" id="GO:0016301">
    <property type="term" value="F:kinase activity"/>
    <property type="evidence" value="ECO:0007669"/>
    <property type="project" value="UniProtKB-KW"/>
</dbReference>
<dbReference type="SUPFAM" id="SSF56112">
    <property type="entry name" value="Protein kinase-like (PK-like)"/>
    <property type="match status" value="1"/>
</dbReference>
<name>A0ABW5S2F3_9BACL</name>
<feature type="domain" description="Protein kinase" evidence="12">
    <location>
        <begin position="10"/>
        <end position="266"/>
    </location>
</feature>
<evidence type="ECO:0000256" key="10">
    <source>
        <dbReference type="SAM" id="MobiDB-lite"/>
    </source>
</evidence>
<evidence type="ECO:0000256" key="7">
    <source>
        <dbReference type="ARBA" id="ARBA00047899"/>
    </source>
</evidence>
<dbReference type="EC" id="2.7.11.1" evidence="1"/>
<feature type="transmembrane region" description="Helical" evidence="11">
    <location>
        <begin position="337"/>
        <end position="359"/>
    </location>
</feature>
<dbReference type="Proteomes" id="UP001597399">
    <property type="component" value="Unassembled WGS sequence"/>
</dbReference>
<keyword evidence="3" id="KW-0808">Transferase</keyword>
<keyword evidence="5 14" id="KW-0418">Kinase</keyword>
<feature type="domain" description="PASTA" evidence="13">
    <location>
        <begin position="500"/>
        <end position="567"/>
    </location>
</feature>
<evidence type="ECO:0000313" key="15">
    <source>
        <dbReference type="Proteomes" id="UP001597399"/>
    </source>
</evidence>
<evidence type="ECO:0000256" key="1">
    <source>
        <dbReference type="ARBA" id="ARBA00012513"/>
    </source>
</evidence>
<keyword evidence="4 9" id="KW-0547">Nucleotide-binding</keyword>
<dbReference type="PROSITE" id="PS51178">
    <property type="entry name" value="PASTA"/>
    <property type="match status" value="3"/>
</dbReference>
<dbReference type="SMART" id="SM00740">
    <property type="entry name" value="PASTA"/>
    <property type="match status" value="3"/>
</dbReference>
<feature type="region of interest" description="Disordered" evidence="10">
    <location>
        <begin position="282"/>
        <end position="331"/>
    </location>
</feature>
<comment type="catalytic activity">
    <reaction evidence="8">
        <text>L-seryl-[protein] + ATP = O-phospho-L-seryl-[protein] + ADP + H(+)</text>
        <dbReference type="Rhea" id="RHEA:17989"/>
        <dbReference type="Rhea" id="RHEA-COMP:9863"/>
        <dbReference type="Rhea" id="RHEA-COMP:11604"/>
        <dbReference type="ChEBI" id="CHEBI:15378"/>
        <dbReference type="ChEBI" id="CHEBI:29999"/>
        <dbReference type="ChEBI" id="CHEBI:30616"/>
        <dbReference type="ChEBI" id="CHEBI:83421"/>
        <dbReference type="ChEBI" id="CHEBI:456216"/>
        <dbReference type="EC" id="2.7.11.1"/>
    </reaction>
</comment>
<evidence type="ECO:0000256" key="6">
    <source>
        <dbReference type="ARBA" id="ARBA00022840"/>
    </source>
</evidence>
<feature type="binding site" evidence="9">
    <location>
        <position position="39"/>
    </location>
    <ligand>
        <name>ATP</name>
        <dbReference type="ChEBI" id="CHEBI:30616"/>
    </ligand>
</feature>
<evidence type="ECO:0000256" key="8">
    <source>
        <dbReference type="ARBA" id="ARBA00048679"/>
    </source>
</evidence>
<evidence type="ECO:0000256" key="4">
    <source>
        <dbReference type="ARBA" id="ARBA00022741"/>
    </source>
</evidence>
<organism evidence="14 15">
    <name type="scientific">Sporolactobacillus shoreicorticis</name>
    <dbReference type="NCBI Taxonomy" id="1923877"/>
    <lineage>
        <taxon>Bacteria</taxon>
        <taxon>Bacillati</taxon>
        <taxon>Bacillota</taxon>
        <taxon>Bacilli</taxon>
        <taxon>Bacillales</taxon>
        <taxon>Sporolactobacillaceae</taxon>
        <taxon>Sporolactobacillus</taxon>
    </lineage>
</organism>
<accession>A0ABW5S2F3</accession>
<dbReference type="Gene3D" id="2.60.40.2560">
    <property type="match status" value="1"/>
</dbReference>
<comment type="caution">
    <text evidence="14">The sequence shown here is derived from an EMBL/GenBank/DDBJ whole genome shotgun (WGS) entry which is preliminary data.</text>
</comment>
<keyword evidence="6 9" id="KW-0067">ATP-binding</keyword>
<evidence type="ECO:0000256" key="2">
    <source>
        <dbReference type="ARBA" id="ARBA00022527"/>
    </source>
</evidence>
<sequence length="661" mass="72905">MIGKRVGGRYQILSRLGEGGMAIVYKAKDLILERFVAVKTLRPELAGDEEFVRRFHREAESVASLSHPNIVAIYDIGEEDCYYIVMEYIEGMTLKEFIKDYSPISIDESVYIMKQILLAITHAHQRGIVHRDIKPQNILINETERVKVTDFGIALAVSGATITYTHSIMGSAHYLSPEQARGGKATIKSDIYAIGIVMFELLTGKLPFPGTSPVSVALKHLSSPMPYPRDFRSDIPQSIENVMIRALAKNPSDRYDQVMDMYNDLITALDPGRANEQRLTLAQPVPEEENEDLEKTIKMAPIKNQPKKNQETAEKKVADPTQTSGNGKKKKSKAKKWLTFSGILILLIAAGLALGLTLLPKLFYVSNVRVPDVTGMTYQDARKALSNQKLKPIRTDRVSNSVAKGRIISQNPDAGTEVKENAQISLVVSKGAKTVALDNYVGYSRDTVTDAIKDAGYKDVVWHEEQSASVPEDQIIRQNPAAGEKVVPSKTILELTYSTGNPQATVPNLKGKTKSEASKLLKNRGLTADFSDGDYSDDIEKGSVLDQDPAAGSQVDKDSSVIVTLSKGKEAKPKEIDQPIKVVYPETSDDSTSSDSGESAPIHVQIYYTDANHDNSVFTDEQITETKTYTIPFTINPNEKGSYRVLIDGVERKTGTVDYPD</sequence>
<dbReference type="Gene3D" id="3.30.10.20">
    <property type="match status" value="3"/>
</dbReference>
<dbReference type="PANTHER" id="PTHR43289:SF34">
    <property type="entry name" value="SERINE_THREONINE-PROTEIN KINASE YBDM-RELATED"/>
    <property type="match status" value="1"/>
</dbReference>
<feature type="domain" description="PASTA" evidence="13">
    <location>
        <begin position="431"/>
        <end position="499"/>
    </location>
</feature>
<keyword evidence="15" id="KW-1185">Reference proteome</keyword>
<dbReference type="PANTHER" id="PTHR43289">
    <property type="entry name" value="MITOGEN-ACTIVATED PROTEIN KINASE KINASE KINASE 20-RELATED"/>
    <property type="match status" value="1"/>
</dbReference>
<gene>
    <name evidence="14" type="primary">pknB</name>
    <name evidence="14" type="ORF">ACFSUE_09120</name>
</gene>
<proteinExistence type="predicted"/>
<evidence type="ECO:0000256" key="5">
    <source>
        <dbReference type="ARBA" id="ARBA00022777"/>
    </source>
</evidence>
<evidence type="ECO:0000256" key="11">
    <source>
        <dbReference type="SAM" id="Phobius"/>
    </source>
</evidence>
<keyword evidence="2" id="KW-0723">Serine/threonine-protein kinase</keyword>
<dbReference type="InterPro" id="IPR008271">
    <property type="entry name" value="Ser/Thr_kinase_AS"/>
</dbReference>
<dbReference type="PROSITE" id="PS00107">
    <property type="entry name" value="PROTEIN_KINASE_ATP"/>
    <property type="match status" value="1"/>
</dbReference>
<dbReference type="Pfam" id="PF00069">
    <property type="entry name" value="Pkinase"/>
    <property type="match status" value="1"/>
</dbReference>
<comment type="catalytic activity">
    <reaction evidence="7">
        <text>L-threonyl-[protein] + ATP = O-phospho-L-threonyl-[protein] + ADP + H(+)</text>
        <dbReference type="Rhea" id="RHEA:46608"/>
        <dbReference type="Rhea" id="RHEA-COMP:11060"/>
        <dbReference type="Rhea" id="RHEA-COMP:11605"/>
        <dbReference type="ChEBI" id="CHEBI:15378"/>
        <dbReference type="ChEBI" id="CHEBI:30013"/>
        <dbReference type="ChEBI" id="CHEBI:30616"/>
        <dbReference type="ChEBI" id="CHEBI:61977"/>
        <dbReference type="ChEBI" id="CHEBI:456216"/>
        <dbReference type="EC" id="2.7.11.1"/>
    </reaction>
</comment>
<evidence type="ECO:0000313" key="14">
    <source>
        <dbReference type="EMBL" id="MFD2693781.1"/>
    </source>
</evidence>
<evidence type="ECO:0000256" key="9">
    <source>
        <dbReference type="PROSITE-ProRule" id="PRU10141"/>
    </source>
</evidence>
<dbReference type="Gene3D" id="1.10.510.10">
    <property type="entry name" value="Transferase(Phosphotransferase) domain 1"/>
    <property type="match status" value="1"/>
</dbReference>
<dbReference type="CDD" id="cd06577">
    <property type="entry name" value="PASTA_pknB"/>
    <property type="match status" value="3"/>
</dbReference>
<dbReference type="Gene3D" id="3.30.200.20">
    <property type="entry name" value="Phosphorylase Kinase, domain 1"/>
    <property type="match status" value="1"/>
</dbReference>
<evidence type="ECO:0000259" key="13">
    <source>
        <dbReference type="PROSITE" id="PS51178"/>
    </source>
</evidence>
<dbReference type="InterPro" id="IPR000719">
    <property type="entry name" value="Prot_kinase_dom"/>
</dbReference>
<reference evidence="15" key="1">
    <citation type="journal article" date="2019" name="Int. J. Syst. Evol. Microbiol.">
        <title>The Global Catalogue of Microorganisms (GCM) 10K type strain sequencing project: providing services to taxonomists for standard genome sequencing and annotation.</title>
        <authorList>
            <consortium name="The Broad Institute Genomics Platform"/>
            <consortium name="The Broad Institute Genome Sequencing Center for Infectious Disease"/>
            <person name="Wu L."/>
            <person name="Ma J."/>
        </authorList>
    </citation>
    <scope>NUCLEOTIDE SEQUENCE [LARGE SCALE GENOMIC DNA]</scope>
    <source>
        <strain evidence="15">TISTR 2466</strain>
    </source>
</reference>
<keyword evidence="11" id="KW-1133">Transmembrane helix</keyword>
<protein>
    <recommendedName>
        <fullName evidence="1">non-specific serine/threonine protein kinase</fullName>
        <ecNumber evidence="1">2.7.11.1</ecNumber>
    </recommendedName>
</protein>
<keyword evidence="11" id="KW-0812">Transmembrane</keyword>
<evidence type="ECO:0000259" key="12">
    <source>
        <dbReference type="PROSITE" id="PS50011"/>
    </source>
</evidence>
<dbReference type="NCBIfam" id="NF033483">
    <property type="entry name" value="PknB_PASTA_kin"/>
    <property type="match status" value="1"/>
</dbReference>
<keyword evidence="11" id="KW-0472">Membrane</keyword>
<dbReference type="Pfam" id="PF03793">
    <property type="entry name" value="PASTA"/>
    <property type="match status" value="3"/>
</dbReference>
<dbReference type="RefSeq" id="WP_253065062.1">
    <property type="nucleotide sequence ID" value="NZ_JAMXWM010000035.1"/>
</dbReference>
<dbReference type="SMART" id="SM00220">
    <property type="entry name" value="S_TKc"/>
    <property type="match status" value="1"/>
</dbReference>
<dbReference type="PROSITE" id="PS50011">
    <property type="entry name" value="PROTEIN_KINASE_DOM"/>
    <property type="match status" value="1"/>
</dbReference>
<dbReference type="EMBL" id="JBHUMQ010000021">
    <property type="protein sequence ID" value="MFD2693781.1"/>
    <property type="molecule type" value="Genomic_DNA"/>
</dbReference>
<evidence type="ECO:0000256" key="3">
    <source>
        <dbReference type="ARBA" id="ARBA00022679"/>
    </source>
</evidence>